<dbReference type="Proteomes" id="UP000001695">
    <property type="component" value="Chromosome"/>
</dbReference>
<reference evidence="4 5" key="2">
    <citation type="journal article" date="2010" name="J. Bacteriol.">
        <title>Complete genome sequence of Beijerinckia indica subsp. indica.</title>
        <authorList>
            <person name="Tamas I."/>
            <person name="Dedysh S.N."/>
            <person name="Liesack W."/>
            <person name="Stott M.B."/>
            <person name="Alam M."/>
            <person name="Murrell J.C."/>
            <person name="Dunfield P.F."/>
        </authorList>
    </citation>
    <scope>NUCLEOTIDE SEQUENCE [LARGE SCALE GENOMIC DNA]</scope>
    <source>
        <strain evidence="5">ATCC 9039 / DSM 1715 / NCIMB 8712</strain>
    </source>
</reference>
<name>B2IDW1_BEII9</name>
<dbReference type="InterPro" id="IPR056935">
    <property type="entry name" value="Rv0428c-like_C"/>
</dbReference>
<dbReference type="Pfam" id="PF24553">
    <property type="entry name" value="Rv0428c_C"/>
    <property type="match status" value="1"/>
</dbReference>
<dbReference type="PANTHER" id="PTHR43420">
    <property type="entry name" value="ACETYLTRANSFERASE"/>
    <property type="match status" value="1"/>
</dbReference>
<protein>
    <submittedName>
        <fullName evidence="4">GCN5-related N-acetyltransferase</fullName>
    </submittedName>
</protein>
<dbReference type="PANTHER" id="PTHR43420:SF12">
    <property type="entry name" value="N-ACETYLTRANSFERASE DOMAIN-CONTAINING PROTEIN"/>
    <property type="match status" value="1"/>
</dbReference>
<dbReference type="SUPFAM" id="SSF55729">
    <property type="entry name" value="Acyl-CoA N-acyltransferases (Nat)"/>
    <property type="match status" value="1"/>
</dbReference>
<accession>B2IDW1</accession>
<keyword evidence="1 4" id="KW-0808">Transferase</keyword>
<evidence type="ECO:0000313" key="4">
    <source>
        <dbReference type="EMBL" id="ACB96893.1"/>
    </source>
</evidence>
<dbReference type="Gene3D" id="3.40.630.30">
    <property type="match status" value="1"/>
</dbReference>
<dbReference type="InterPro" id="IPR000182">
    <property type="entry name" value="GNAT_dom"/>
</dbReference>
<dbReference type="PROSITE" id="PS51186">
    <property type="entry name" value="GNAT"/>
    <property type="match status" value="1"/>
</dbReference>
<dbReference type="KEGG" id="bid:Bind_3334"/>
<dbReference type="RefSeq" id="WP_012386241.1">
    <property type="nucleotide sequence ID" value="NC_010581.1"/>
</dbReference>
<keyword evidence="5" id="KW-1185">Reference proteome</keyword>
<evidence type="ECO:0000259" key="3">
    <source>
        <dbReference type="PROSITE" id="PS51186"/>
    </source>
</evidence>
<dbReference type="AlphaFoldDB" id="B2IDW1"/>
<proteinExistence type="predicted"/>
<dbReference type="CDD" id="cd04301">
    <property type="entry name" value="NAT_SF"/>
    <property type="match status" value="1"/>
</dbReference>
<evidence type="ECO:0000313" key="5">
    <source>
        <dbReference type="Proteomes" id="UP000001695"/>
    </source>
</evidence>
<gene>
    <name evidence="4" type="ordered locus">Bind_3334</name>
</gene>
<evidence type="ECO:0000256" key="1">
    <source>
        <dbReference type="ARBA" id="ARBA00022679"/>
    </source>
</evidence>
<reference evidence="5" key="1">
    <citation type="submission" date="2008-03" db="EMBL/GenBank/DDBJ databases">
        <title>Complete sequence of chromosome of Beijerinckia indica subsp. indica ATCC 9039.</title>
        <authorList>
            <consortium name="US DOE Joint Genome Institute"/>
            <person name="Copeland A."/>
            <person name="Lucas S."/>
            <person name="Lapidus A."/>
            <person name="Glavina del Rio T."/>
            <person name="Dalin E."/>
            <person name="Tice H."/>
            <person name="Bruce D."/>
            <person name="Goodwin L."/>
            <person name="Pitluck S."/>
            <person name="LaButti K."/>
            <person name="Schmutz J."/>
            <person name="Larimer F."/>
            <person name="Land M."/>
            <person name="Hauser L."/>
            <person name="Kyrpides N."/>
            <person name="Mikhailova N."/>
            <person name="Dunfield P.F."/>
            <person name="Dedysh S.N."/>
            <person name="Liesack W."/>
            <person name="Saw J.H."/>
            <person name="Alam M."/>
            <person name="Chen Y."/>
            <person name="Murrell J.C."/>
            <person name="Richardson P."/>
        </authorList>
    </citation>
    <scope>NUCLEOTIDE SEQUENCE [LARGE SCALE GENOMIC DNA]</scope>
    <source>
        <strain evidence="5">ATCC 9039 / DSM 1715 / NCIMB 8712</strain>
    </source>
</reference>
<dbReference type="EMBL" id="CP001016">
    <property type="protein sequence ID" value="ACB96893.1"/>
    <property type="molecule type" value="Genomic_DNA"/>
</dbReference>
<dbReference type="OrthoDB" id="9775595at2"/>
<sequence length="251" mass="28357">MTVEDLAWTVEEACQNACPSPKQILLDGWLLRASGGETRRTNSVNPLRSGPRDPTSIIKAAEVIYRSLGQAAIFRVPSIVPEMEGPLERRGYNAEGETCTLLTDFTDHRSVDLQDVELLDDPSDEWYAAWAALNGASALVRRIYKERMDCIFLPKAFVSCRIDGDLVAVAYGIIHKGLLVVESVGTHRNYRRRGYAARALRRLMDWAKRQGAHGGCLQVEAENAPARALYRSLRFDRELYRYHYRRKIMAG</sequence>
<dbReference type="HOGENOM" id="CLU_048109_0_1_5"/>
<dbReference type="InterPro" id="IPR050680">
    <property type="entry name" value="YpeA/RimI_acetyltransf"/>
</dbReference>
<feature type="domain" description="N-acetyltransferase" evidence="3">
    <location>
        <begin position="116"/>
        <end position="251"/>
    </location>
</feature>
<keyword evidence="2" id="KW-0012">Acyltransferase</keyword>
<evidence type="ECO:0000256" key="2">
    <source>
        <dbReference type="ARBA" id="ARBA00023315"/>
    </source>
</evidence>
<organism evidence="4 5">
    <name type="scientific">Beijerinckia indica subsp. indica (strain ATCC 9039 / DSM 1715 / NCIMB 8712)</name>
    <dbReference type="NCBI Taxonomy" id="395963"/>
    <lineage>
        <taxon>Bacteria</taxon>
        <taxon>Pseudomonadati</taxon>
        <taxon>Pseudomonadota</taxon>
        <taxon>Alphaproteobacteria</taxon>
        <taxon>Hyphomicrobiales</taxon>
        <taxon>Beijerinckiaceae</taxon>
        <taxon>Beijerinckia</taxon>
    </lineage>
</organism>
<dbReference type="GO" id="GO:0016747">
    <property type="term" value="F:acyltransferase activity, transferring groups other than amino-acyl groups"/>
    <property type="evidence" value="ECO:0007669"/>
    <property type="project" value="InterPro"/>
</dbReference>
<dbReference type="InterPro" id="IPR016181">
    <property type="entry name" value="Acyl_CoA_acyltransferase"/>
</dbReference>
<dbReference type="STRING" id="395963.Bind_3334"/>
<dbReference type="eggNOG" id="COG0456">
    <property type="taxonomic scope" value="Bacteria"/>
</dbReference>